<organism evidence="6 7">
    <name type="scientific">Chelatococcus sambhunathii</name>
    <dbReference type="NCBI Taxonomy" id="363953"/>
    <lineage>
        <taxon>Bacteria</taxon>
        <taxon>Pseudomonadati</taxon>
        <taxon>Pseudomonadota</taxon>
        <taxon>Alphaproteobacteria</taxon>
        <taxon>Hyphomicrobiales</taxon>
        <taxon>Chelatococcaceae</taxon>
        <taxon>Chelatococcus</taxon>
    </lineage>
</organism>
<dbReference type="RefSeq" id="WP_309389745.1">
    <property type="nucleotide sequence ID" value="NZ_JADBEO010000009.1"/>
</dbReference>
<dbReference type="PANTHER" id="PTHR23521">
    <property type="entry name" value="TRANSPORTER MFS SUPERFAMILY"/>
    <property type="match status" value="1"/>
</dbReference>
<dbReference type="InterPro" id="IPR011701">
    <property type="entry name" value="MFS"/>
</dbReference>
<feature type="transmembrane region" description="Helical" evidence="4">
    <location>
        <begin position="361"/>
        <end position="380"/>
    </location>
</feature>
<feature type="transmembrane region" description="Helical" evidence="4">
    <location>
        <begin position="272"/>
        <end position="291"/>
    </location>
</feature>
<reference evidence="6" key="1">
    <citation type="submission" date="2020-10" db="EMBL/GenBank/DDBJ databases">
        <authorList>
            <person name="Abbas A."/>
            <person name="Razzaq R."/>
            <person name="Waqas M."/>
            <person name="Abbas N."/>
            <person name="Nielsen T.K."/>
            <person name="Hansen L.H."/>
            <person name="Hussain S."/>
            <person name="Shahid M."/>
        </authorList>
    </citation>
    <scope>NUCLEOTIDE SEQUENCE</scope>
    <source>
        <strain evidence="6">S14</strain>
    </source>
</reference>
<evidence type="ECO:0000313" key="7">
    <source>
        <dbReference type="Proteomes" id="UP001181622"/>
    </source>
</evidence>
<sequence>MSIAEIRASGRAPGIAAAVACITIAGVSLALSVPLLAFAMEARGASGLFIGANTAMGGIAVLVATPLIPRAAAAVGVRPLLFGALVLGAASMIGFAAIEPLWLWFPLRFMLGVALGAMFVLSEFWITSLAPPRSRGLVMGLYVTALSLGFAAGPAILAAIGAHGFTPFVVGAALFGFAVVPIVLIGDQAPRIDRPERGRGVMFFIRLAPVATLAAFTFGAIETGAFTFLPLYGVRVGLDATSATLLGSAVSLGNVISQIPLGMLSDRCDRRLLLIGVAALCAFGAALMPLASASPVAFFALCVLWGSIITGLYTIGLALLGERFSGVDLATANAAFVVMYAAGMLGGPPIIGVSIDLWNPHGVPVATALMLALYAAVALIRTRPTASP</sequence>
<feature type="transmembrane region" description="Helical" evidence="4">
    <location>
        <begin position="80"/>
        <end position="98"/>
    </location>
</feature>
<evidence type="ECO:0000256" key="3">
    <source>
        <dbReference type="ARBA" id="ARBA00023136"/>
    </source>
</evidence>
<feature type="transmembrane region" description="Helical" evidence="4">
    <location>
        <begin position="104"/>
        <end position="126"/>
    </location>
</feature>
<evidence type="ECO:0000256" key="1">
    <source>
        <dbReference type="ARBA" id="ARBA00022692"/>
    </source>
</evidence>
<feature type="transmembrane region" description="Helical" evidence="4">
    <location>
        <begin position="207"/>
        <end position="233"/>
    </location>
</feature>
<evidence type="ECO:0000256" key="4">
    <source>
        <dbReference type="SAM" id="Phobius"/>
    </source>
</evidence>
<keyword evidence="1 4" id="KW-0812">Transmembrane</keyword>
<dbReference type="InterPro" id="IPR020846">
    <property type="entry name" value="MFS_dom"/>
</dbReference>
<proteinExistence type="predicted"/>
<gene>
    <name evidence="6" type="ORF">IHQ68_05805</name>
</gene>
<feature type="transmembrane region" description="Helical" evidence="4">
    <location>
        <begin position="12"/>
        <end position="39"/>
    </location>
</feature>
<feature type="transmembrane region" description="Helical" evidence="4">
    <location>
        <begin position="138"/>
        <end position="162"/>
    </location>
</feature>
<accession>A0ABU1DDJ3</accession>
<dbReference type="InterPro" id="IPR047200">
    <property type="entry name" value="MFS_YcaD-like"/>
</dbReference>
<name>A0ABU1DDJ3_9HYPH</name>
<dbReference type="Gene3D" id="1.20.1250.20">
    <property type="entry name" value="MFS general substrate transporter like domains"/>
    <property type="match status" value="2"/>
</dbReference>
<feature type="transmembrane region" description="Helical" evidence="4">
    <location>
        <begin position="245"/>
        <end position="265"/>
    </location>
</feature>
<keyword evidence="3 4" id="KW-0472">Membrane</keyword>
<dbReference type="CDD" id="cd17477">
    <property type="entry name" value="MFS_YcaD_like"/>
    <property type="match status" value="1"/>
</dbReference>
<feature type="domain" description="Major facilitator superfamily (MFS) profile" evidence="5">
    <location>
        <begin position="1"/>
        <end position="388"/>
    </location>
</feature>
<evidence type="ECO:0000313" key="6">
    <source>
        <dbReference type="EMBL" id="MDR4306130.1"/>
    </source>
</evidence>
<feature type="transmembrane region" description="Helical" evidence="4">
    <location>
        <begin position="297"/>
        <end position="320"/>
    </location>
</feature>
<keyword evidence="7" id="KW-1185">Reference proteome</keyword>
<protein>
    <submittedName>
        <fullName evidence="6">MFS transporter</fullName>
    </submittedName>
</protein>
<evidence type="ECO:0000256" key="2">
    <source>
        <dbReference type="ARBA" id="ARBA00022989"/>
    </source>
</evidence>
<dbReference type="EMBL" id="JADBEO010000009">
    <property type="protein sequence ID" value="MDR4306130.1"/>
    <property type="molecule type" value="Genomic_DNA"/>
</dbReference>
<feature type="transmembrane region" description="Helical" evidence="4">
    <location>
        <begin position="332"/>
        <end position="355"/>
    </location>
</feature>
<dbReference type="Proteomes" id="UP001181622">
    <property type="component" value="Unassembled WGS sequence"/>
</dbReference>
<feature type="transmembrane region" description="Helical" evidence="4">
    <location>
        <begin position="168"/>
        <end position="186"/>
    </location>
</feature>
<evidence type="ECO:0000259" key="5">
    <source>
        <dbReference type="PROSITE" id="PS50850"/>
    </source>
</evidence>
<dbReference type="PANTHER" id="PTHR23521:SF3">
    <property type="entry name" value="MFS TRANSPORTER"/>
    <property type="match status" value="1"/>
</dbReference>
<comment type="caution">
    <text evidence="6">The sequence shown here is derived from an EMBL/GenBank/DDBJ whole genome shotgun (WGS) entry which is preliminary data.</text>
</comment>
<dbReference type="PROSITE" id="PS50850">
    <property type="entry name" value="MFS"/>
    <property type="match status" value="1"/>
</dbReference>
<dbReference type="SUPFAM" id="SSF103473">
    <property type="entry name" value="MFS general substrate transporter"/>
    <property type="match status" value="1"/>
</dbReference>
<dbReference type="Pfam" id="PF07690">
    <property type="entry name" value="MFS_1"/>
    <property type="match status" value="1"/>
</dbReference>
<keyword evidence="2 4" id="KW-1133">Transmembrane helix</keyword>
<feature type="transmembrane region" description="Helical" evidence="4">
    <location>
        <begin position="45"/>
        <end position="68"/>
    </location>
</feature>
<dbReference type="InterPro" id="IPR036259">
    <property type="entry name" value="MFS_trans_sf"/>
</dbReference>